<dbReference type="SUPFAM" id="SSF82549">
    <property type="entry name" value="DAK1/DegV-like"/>
    <property type="match status" value="1"/>
</dbReference>
<proteinExistence type="predicted"/>
<evidence type="ECO:0000313" key="3">
    <source>
        <dbReference type="Proteomes" id="UP000831181"/>
    </source>
</evidence>
<dbReference type="Gene3D" id="3.30.1180.10">
    <property type="match status" value="1"/>
</dbReference>
<dbReference type="InterPro" id="IPR043168">
    <property type="entry name" value="DegV_C"/>
</dbReference>
<dbReference type="GO" id="GO:0008289">
    <property type="term" value="F:lipid binding"/>
    <property type="evidence" value="ECO:0007669"/>
    <property type="project" value="UniProtKB-KW"/>
</dbReference>
<dbReference type="EMBL" id="CP093361">
    <property type="protein sequence ID" value="UQS86270.1"/>
    <property type="molecule type" value="Genomic_DNA"/>
</dbReference>
<keyword evidence="3" id="KW-1185">Reference proteome</keyword>
<dbReference type="KEGG" id="lbe:MOO44_04925"/>
<dbReference type="Proteomes" id="UP000831181">
    <property type="component" value="Chromosome"/>
</dbReference>
<dbReference type="PANTHER" id="PTHR33434">
    <property type="entry name" value="DEGV DOMAIN-CONTAINING PROTEIN DR_1986-RELATED"/>
    <property type="match status" value="1"/>
</dbReference>
<dbReference type="PROSITE" id="PS51482">
    <property type="entry name" value="DEGV"/>
    <property type="match status" value="1"/>
</dbReference>
<organism evidence="2 3">
    <name type="scientific">Nicoliella spurrieriana</name>
    <dbReference type="NCBI Taxonomy" id="2925830"/>
    <lineage>
        <taxon>Bacteria</taxon>
        <taxon>Bacillati</taxon>
        <taxon>Bacillota</taxon>
        <taxon>Bacilli</taxon>
        <taxon>Lactobacillales</taxon>
        <taxon>Lactobacillaceae</taxon>
        <taxon>Nicoliella</taxon>
    </lineage>
</organism>
<dbReference type="Pfam" id="PF02645">
    <property type="entry name" value="DegV"/>
    <property type="match status" value="1"/>
</dbReference>
<name>A0A976RQY6_9LACO</name>
<evidence type="ECO:0000313" key="2">
    <source>
        <dbReference type="EMBL" id="UQS86270.1"/>
    </source>
</evidence>
<protein>
    <submittedName>
        <fullName evidence="2">DegV family protein</fullName>
    </submittedName>
</protein>
<dbReference type="NCBIfam" id="TIGR00762">
    <property type="entry name" value="DegV"/>
    <property type="match status" value="1"/>
</dbReference>
<dbReference type="InterPro" id="IPR050270">
    <property type="entry name" value="DegV_domain_contain"/>
</dbReference>
<gene>
    <name evidence="2" type="ORF">MOO44_04925</name>
</gene>
<dbReference type="Gene3D" id="3.40.50.10170">
    <property type="match status" value="1"/>
</dbReference>
<keyword evidence="1" id="KW-0446">Lipid-binding</keyword>
<evidence type="ECO:0000256" key="1">
    <source>
        <dbReference type="ARBA" id="ARBA00023121"/>
    </source>
</evidence>
<dbReference type="PANTHER" id="PTHR33434:SF8">
    <property type="entry name" value="DEGV DOMAIN-CONTAINING PROTEIN SPR1019"/>
    <property type="match status" value="1"/>
</dbReference>
<dbReference type="AlphaFoldDB" id="A0A976RQY6"/>
<reference evidence="2" key="1">
    <citation type="journal article" date="2022" name="Int. J. Syst. Evol. Microbiol.">
        <title>Apilactobacillus apisilvae sp. nov., Nicolia spurrieriana gen. nov. sp. nov., Bombilactobacillus folatiphilus sp. nov. and Bombilactobacillus thymidiniphilus sp. nov., four new lactic acid bacterial isolates from stingless bees Tetragonula carbonaria and Austroplebeia australis.</title>
        <authorList>
            <person name="Oliphant S.A."/>
            <person name="Watson-Haigh N.S."/>
            <person name="Sumby K.M."/>
            <person name="Gardner J."/>
            <person name="Groom S."/>
            <person name="Jiranek V."/>
        </authorList>
    </citation>
    <scope>NUCLEOTIDE SEQUENCE</scope>
    <source>
        <strain evidence="2">SGEP1_A5</strain>
    </source>
</reference>
<accession>A0A976RQY6</accession>
<dbReference type="RefSeq" id="WP_260116079.1">
    <property type="nucleotide sequence ID" value="NZ_CP093361.1"/>
</dbReference>
<dbReference type="InterPro" id="IPR003797">
    <property type="entry name" value="DegV"/>
</dbReference>
<sequence length="280" mass="30678">MIKIVTDSTSLITEAQAKQYGITVIPLNVLIGDEVYKDGVTINGQELVDYIENNPNKAFPTTSQPAIGDFIQTYEQLTADGSQVISIHMTEILSGTVNTAQQAARMIGDDKVTVINTHTTDQILGQEVLAAAQLAQAGASRDAICDRVNQIIDHSKLYIAVSTLKNLERGGRISRVTGMISKLFNLHVILHLTDTELGLKAKGRGNKTLKKWVREYVESIKGRPLKFVGLSYTGSEEFAEFVKEQVKAEFPDAEVKIMYTSAIVSIHAGINACGMEFIFD</sequence>